<gene>
    <name evidence="2" type="ORF">J43TS3_12740</name>
</gene>
<dbReference type="AlphaFoldDB" id="A0A919X885"/>
<sequence length="216" mass="24428">MVNELWGVNSAARVTQDLYNCVIENLGKPLFWGRFLNTVQNVSDRLTESEIRFLRQNGVRIIPIYNDFASASGYRNGRVAAANAIFHARRLGYPEGNIIFVNTERSFEIDEAWIRGWVDAIRPSGFRPGIYGDPSSVTFNEAYCTAASNNEAVSRQLILWSHEPKHGTTKKKDAPAYKPIVPPCIANVWAWQYGENAQECAVDTNLIEPKLYEAIW</sequence>
<dbReference type="SUPFAM" id="SSF51445">
    <property type="entry name" value="(Trans)glycosidases"/>
    <property type="match status" value="1"/>
</dbReference>
<organism evidence="2 3">
    <name type="scientific">Ornithinibacillus bavariensis</name>
    <dbReference type="NCBI Taxonomy" id="545502"/>
    <lineage>
        <taxon>Bacteria</taxon>
        <taxon>Bacillati</taxon>
        <taxon>Bacillota</taxon>
        <taxon>Bacilli</taxon>
        <taxon>Bacillales</taxon>
        <taxon>Bacillaceae</taxon>
        <taxon>Ornithinibacillus</taxon>
    </lineage>
</organism>
<dbReference type="Proteomes" id="UP000676917">
    <property type="component" value="Unassembled WGS sequence"/>
</dbReference>
<evidence type="ECO:0000313" key="3">
    <source>
        <dbReference type="Proteomes" id="UP000676917"/>
    </source>
</evidence>
<proteinExistence type="predicted"/>
<name>A0A919X885_9BACI</name>
<dbReference type="Pfam" id="PF08924">
    <property type="entry name" value="Rv2525c_GlyHyd-like"/>
    <property type="match status" value="1"/>
</dbReference>
<comment type="caution">
    <text evidence="2">The sequence shown here is derived from an EMBL/GenBank/DDBJ whole genome shotgun (WGS) entry which is preliminary data.</text>
</comment>
<feature type="domain" description="Rv2525c-like glycoside hydrolase-like" evidence="1">
    <location>
        <begin position="43"/>
        <end position="169"/>
    </location>
</feature>
<evidence type="ECO:0000313" key="2">
    <source>
        <dbReference type="EMBL" id="GIO26663.1"/>
    </source>
</evidence>
<evidence type="ECO:0000259" key="1">
    <source>
        <dbReference type="Pfam" id="PF08924"/>
    </source>
</evidence>
<reference evidence="2" key="1">
    <citation type="submission" date="2021-03" db="EMBL/GenBank/DDBJ databases">
        <title>Antimicrobial resistance genes in bacteria isolated from Japanese honey, and their potential for conferring macrolide and lincosamide resistance in the American foulbrood pathogen Paenibacillus larvae.</title>
        <authorList>
            <person name="Okamoto M."/>
            <person name="Kumagai M."/>
            <person name="Kanamori H."/>
            <person name="Takamatsu D."/>
        </authorList>
    </citation>
    <scope>NUCLEOTIDE SEQUENCE</scope>
    <source>
        <strain evidence="2">J43TS3</strain>
    </source>
</reference>
<keyword evidence="3" id="KW-1185">Reference proteome</keyword>
<accession>A0A919X885</accession>
<dbReference type="EMBL" id="BORP01000002">
    <property type="protein sequence ID" value="GIO26663.1"/>
    <property type="molecule type" value="Genomic_DNA"/>
</dbReference>
<dbReference type="RefSeq" id="WP_212920178.1">
    <property type="nucleotide sequence ID" value="NZ_BORP01000002.1"/>
</dbReference>
<protein>
    <recommendedName>
        <fullName evidence="1">Rv2525c-like glycoside hydrolase-like domain-containing protein</fullName>
    </recommendedName>
</protein>
<dbReference type="Gene3D" id="3.20.20.80">
    <property type="entry name" value="Glycosidases"/>
    <property type="match status" value="1"/>
</dbReference>
<dbReference type="InterPro" id="IPR017853">
    <property type="entry name" value="GH"/>
</dbReference>
<dbReference type="InterPro" id="IPR015020">
    <property type="entry name" value="Rv2525c-like_Glyco_Hydro-like"/>
</dbReference>